<sequence length="619" mass="69738">MKRVVVVLIIAVGLLSGCAHRQALDRASTLEQQGNYRAALDQCELAQRVDPESKEAADCVARVRPHAINAAMADARAAFDAGDFPKAVEYLDYVDRTSPRRVDESLALRDKIDRILRARLDEALEAEEYGLALDTLDVMAAVEPERAAALERRKDRVRASWADALVERARVHEKKGQKGAALVLFLGADHIREHAVARTQAGRLADALRDDALFQVHWDFEGSKTRIDAIERGFGAELAKLSNTRRADSKAGADLKLDAELRRSDCDTTRVSQDVAQQEYVAGTVVVDNPTYATLEQRLDEIRVDLREARERVDRRQAKYDERKEDLEYHRTQVVQPLAQELYNVEQLVQMLESNVQMAQQRLTEAEEQLARLQAEQASDAAIAAQKDTVDKREDELQAEQQKLDNAQERHEELSERHDAAKATDGDLETKLDTAETRLQDAIDAVEAGITKKKQLAARLQRTPKTVEKDVIDTFEYKVATYERRCEAVLFVEGDNGISTALEHVEVVQDETHRAFPRYGVKKDPLELSDVDDQLWDKIDARLVEGLVAIARQQRTVDLDTHLSRARSTMLDKPHTATDLWLAVFLTEPQHLTKSDAEALAEHLQRHYGASPLKTLSEM</sequence>
<feature type="region of interest" description="Disordered" evidence="1">
    <location>
        <begin position="402"/>
        <end position="427"/>
    </location>
</feature>
<dbReference type="Gene3D" id="1.10.287.1490">
    <property type="match status" value="1"/>
</dbReference>
<feature type="chain" id="PRO_5030106414" description="Tetratricopeptide repeat protein" evidence="2">
    <location>
        <begin position="22"/>
        <end position="619"/>
    </location>
</feature>
<dbReference type="InterPro" id="IPR011990">
    <property type="entry name" value="TPR-like_helical_dom_sf"/>
</dbReference>
<proteinExistence type="predicted"/>
<dbReference type="Gene3D" id="1.25.40.10">
    <property type="entry name" value="Tetratricopeptide repeat domain"/>
    <property type="match status" value="1"/>
</dbReference>
<dbReference type="AlphaFoldDB" id="A0A4Y6PTE9"/>
<feature type="signal peptide" evidence="2">
    <location>
        <begin position="1"/>
        <end position="21"/>
    </location>
</feature>
<organism evidence="3 4">
    <name type="scientific">Persicimonas caeni</name>
    <dbReference type="NCBI Taxonomy" id="2292766"/>
    <lineage>
        <taxon>Bacteria</taxon>
        <taxon>Deltaproteobacteria</taxon>
        <taxon>Bradymonadales</taxon>
        <taxon>Bradymonadaceae</taxon>
        <taxon>Persicimonas</taxon>
    </lineage>
</organism>
<keyword evidence="2" id="KW-0732">Signal</keyword>
<accession>A0A4Y6PTE9</accession>
<evidence type="ECO:0000256" key="1">
    <source>
        <dbReference type="SAM" id="MobiDB-lite"/>
    </source>
</evidence>
<name>A0A4Y6PTE9_PERCE</name>
<accession>A0A5B8YAT5</accession>
<dbReference type="RefSeq" id="WP_141198058.1">
    <property type="nucleotide sequence ID" value="NZ_CP041186.1"/>
</dbReference>
<dbReference type="PROSITE" id="PS51257">
    <property type="entry name" value="PROKAR_LIPOPROTEIN"/>
    <property type="match status" value="1"/>
</dbReference>
<reference evidence="3 4" key="1">
    <citation type="submission" date="2019-06" db="EMBL/GenBank/DDBJ databases">
        <title>Persicimonas caeni gen. nov., sp. nov., a predatory bacterium isolated from solar saltern.</title>
        <authorList>
            <person name="Wang S."/>
        </authorList>
    </citation>
    <scope>NUCLEOTIDE SEQUENCE [LARGE SCALE GENOMIC DNA]</scope>
    <source>
        <strain evidence="3 4">YN101</strain>
    </source>
</reference>
<dbReference type="Proteomes" id="UP000315995">
    <property type="component" value="Chromosome"/>
</dbReference>
<evidence type="ECO:0008006" key="5">
    <source>
        <dbReference type="Google" id="ProtNLM"/>
    </source>
</evidence>
<keyword evidence="4" id="KW-1185">Reference proteome</keyword>
<evidence type="ECO:0000313" key="3">
    <source>
        <dbReference type="EMBL" id="QDG51578.1"/>
    </source>
</evidence>
<evidence type="ECO:0000256" key="2">
    <source>
        <dbReference type="SAM" id="SignalP"/>
    </source>
</evidence>
<gene>
    <name evidence="3" type="ORF">FIV42_12725</name>
</gene>
<dbReference type="EMBL" id="CP041186">
    <property type="protein sequence ID" value="QDG51578.1"/>
    <property type="molecule type" value="Genomic_DNA"/>
</dbReference>
<dbReference type="SUPFAM" id="SSF57997">
    <property type="entry name" value="Tropomyosin"/>
    <property type="match status" value="1"/>
</dbReference>
<protein>
    <recommendedName>
        <fullName evidence="5">Tetratricopeptide repeat protein</fullName>
    </recommendedName>
</protein>
<dbReference type="SUPFAM" id="SSF48452">
    <property type="entry name" value="TPR-like"/>
    <property type="match status" value="1"/>
</dbReference>
<evidence type="ECO:0000313" key="4">
    <source>
        <dbReference type="Proteomes" id="UP000315995"/>
    </source>
</evidence>